<dbReference type="Pfam" id="PF00027">
    <property type="entry name" value="cNMP_binding"/>
    <property type="match status" value="1"/>
</dbReference>
<keyword evidence="3 9" id="KW-0812">Transmembrane</keyword>
<dbReference type="GO" id="GO:0005249">
    <property type="term" value="F:voltage-gated potassium channel activity"/>
    <property type="evidence" value="ECO:0007669"/>
    <property type="project" value="InterPro"/>
</dbReference>
<evidence type="ECO:0000256" key="5">
    <source>
        <dbReference type="ARBA" id="ARBA00023065"/>
    </source>
</evidence>
<dbReference type="SMART" id="SM00100">
    <property type="entry name" value="cNMP"/>
    <property type="match status" value="1"/>
</dbReference>
<evidence type="ECO:0000256" key="9">
    <source>
        <dbReference type="SAM" id="Phobius"/>
    </source>
</evidence>
<dbReference type="OrthoDB" id="415460at2759"/>
<evidence type="ECO:0000313" key="11">
    <source>
        <dbReference type="EMBL" id="GAV07608.1"/>
    </source>
</evidence>
<dbReference type="Gene3D" id="1.10.287.630">
    <property type="entry name" value="Helix hairpin bin"/>
    <property type="match status" value="2"/>
</dbReference>
<evidence type="ECO:0000256" key="6">
    <source>
        <dbReference type="ARBA" id="ARBA00023136"/>
    </source>
</evidence>
<keyword evidence="8" id="KW-0407">Ion channel</keyword>
<feature type="transmembrane region" description="Helical" evidence="9">
    <location>
        <begin position="180"/>
        <end position="198"/>
    </location>
</feature>
<dbReference type="InterPro" id="IPR018490">
    <property type="entry name" value="cNMP-bd_dom_sf"/>
</dbReference>
<evidence type="ECO:0000256" key="4">
    <source>
        <dbReference type="ARBA" id="ARBA00022989"/>
    </source>
</evidence>
<dbReference type="InterPro" id="IPR050866">
    <property type="entry name" value="CNG_cation_channel"/>
</dbReference>
<dbReference type="Gene3D" id="1.10.287.70">
    <property type="match status" value="2"/>
</dbReference>
<dbReference type="PANTHER" id="PTHR45638">
    <property type="entry name" value="CYCLIC NUCLEOTIDE-GATED CATION CHANNEL SUBUNIT A"/>
    <property type="match status" value="1"/>
</dbReference>
<evidence type="ECO:0000256" key="3">
    <source>
        <dbReference type="ARBA" id="ARBA00022692"/>
    </source>
</evidence>
<dbReference type="GO" id="GO:0044877">
    <property type="term" value="F:protein-containing complex binding"/>
    <property type="evidence" value="ECO:0007669"/>
    <property type="project" value="TreeGrafter"/>
</dbReference>
<dbReference type="InterPro" id="IPR013099">
    <property type="entry name" value="K_chnl_dom"/>
</dbReference>
<dbReference type="GO" id="GO:0005221">
    <property type="term" value="F:intracellularly cyclic nucleotide-activated monoatomic cation channel activity"/>
    <property type="evidence" value="ECO:0007669"/>
    <property type="project" value="InterPro"/>
</dbReference>
<dbReference type="InterPro" id="IPR000595">
    <property type="entry name" value="cNMP-bd_dom"/>
</dbReference>
<feature type="transmembrane region" description="Helical" evidence="9">
    <location>
        <begin position="66"/>
        <end position="86"/>
    </location>
</feature>
<protein>
    <recommendedName>
        <fullName evidence="10">Cyclic nucleotide-binding domain-containing protein</fullName>
    </recommendedName>
</protein>
<feature type="domain" description="Cyclic nucleotide-binding" evidence="10">
    <location>
        <begin position="447"/>
        <end position="563"/>
    </location>
</feature>
<name>A0A1D1W5Z5_RAMVA</name>
<sequence>MDSRFLHFWEYFRLASVVVQFVLIMVQCAFQIDSISYFVILYLFDLQAMADIYLKFHVQYTNGRNASFSTIVTFWNILQFVPSYAVDMHIVVTHPFMTARRYIRSNFWMDLFAVFPFEMLMCMVGGSASEVDGPGRSEIFHWIMYVRINRLLQIYRVPLAFQYMEKDIKVDPTSVFYYKYGTYWVIYIIFITCIPLVIQCPPLFCATTKQGCYFKPLDTNRSDLQLAMDMDYGSDSWEDPQHKTASADPFYASAFLSYISHQTDTLLKRSKRSSSSTIFVQTDDDGYVNLDVSEQCFSLSFLVFNNVANQPTLNKFVASFYWAVTTTTTTGFGDFFAFTQIEQIIFIFTMISGTMFYGYIIACVAAAQANSDARRSRFFERLLAVKNYLAHEHLPLILRKRVVRYYEYLWLRTQGIDPQTLIVGLPPSLTGELALQLYKKVIDQIAIFKNTPMGFKKMLATIIKPLYILQGEYVTRIGDTGTDLFFLYRGSVEVQYRSGEFGFEIRSGRILGEVAFLTEQKAQTSFRAKENCDLYCLTKKEFDLVLDHFPEVREKLMEEAIESMEREADYQRLFEERPRPETSKAKESMPTLLFKPEEGVPLRVKWNSARKHIFRSDVLFIRYFNKFTVTALRLVSVMLILYQPTFYRFLPVFYPLHYILEFIFIFDLIIRLRVGFLDKFGNEVLNPVLIRQLYFKSRTGLILDILNLFPYEILALAAPADMRAMTWGYLRLLRVPPRYIRIHQFFKSWLAELDITVLYVRLAFSFTQLAFWMHFFTCLAYYIACPNGVCDYNSWIKTTVLASNPDVDQGDAASYVIALYWITNSVTSTGYGDIVPSTNLDRTFSLVVQLVGKMLFGFIIGDISSALANAEISRQTFESQFQAIKTYLLDQQANQPIIARVQNYFNYLWSKNRGITDINNVLRDAPFCLRTEIGYAVHNKDLRQVSSFQCPAASQ</sequence>
<dbReference type="AlphaFoldDB" id="A0A1D1W5Z5"/>
<dbReference type="Pfam" id="PF07885">
    <property type="entry name" value="Ion_trans_2"/>
    <property type="match status" value="1"/>
</dbReference>
<keyword evidence="4 9" id="KW-1133">Transmembrane helix</keyword>
<reference evidence="11 12" key="1">
    <citation type="journal article" date="2016" name="Nat. Commun.">
        <title>Extremotolerant tardigrade genome and improved radiotolerance of human cultured cells by tardigrade-unique protein.</title>
        <authorList>
            <person name="Hashimoto T."/>
            <person name="Horikawa D.D."/>
            <person name="Saito Y."/>
            <person name="Kuwahara H."/>
            <person name="Kozuka-Hata H."/>
            <person name="Shin-I T."/>
            <person name="Minakuchi Y."/>
            <person name="Ohishi K."/>
            <person name="Motoyama A."/>
            <person name="Aizu T."/>
            <person name="Enomoto A."/>
            <person name="Kondo K."/>
            <person name="Tanaka S."/>
            <person name="Hara Y."/>
            <person name="Koshikawa S."/>
            <person name="Sagara H."/>
            <person name="Miura T."/>
            <person name="Yokobori S."/>
            <person name="Miyagawa K."/>
            <person name="Suzuki Y."/>
            <person name="Kubo T."/>
            <person name="Oyama M."/>
            <person name="Kohara Y."/>
            <person name="Fujiyama A."/>
            <person name="Arakawa K."/>
            <person name="Katayama T."/>
            <person name="Toyoda A."/>
            <person name="Kunieda T."/>
        </authorList>
    </citation>
    <scope>NUCLEOTIDE SEQUENCE [LARGE SCALE GENOMIC DNA]</scope>
    <source>
        <strain evidence="11 12">YOKOZUNA-1</strain>
    </source>
</reference>
<gene>
    <name evidence="11" type="primary">RvY_17424</name>
    <name evidence="11" type="synonym">RvY_17424.2</name>
    <name evidence="11" type="ORF">RvY_17424-2</name>
</gene>
<dbReference type="InterPro" id="IPR014710">
    <property type="entry name" value="RmlC-like_jellyroll"/>
</dbReference>
<keyword evidence="7" id="KW-1071">Ligand-gated ion channel</keyword>
<feature type="transmembrane region" description="Helical" evidence="9">
    <location>
        <begin position="623"/>
        <end position="643"/>
    </location>
</feature>
<feature type="transmembrane region" description="Helical" evidence="9">
    <location>
        <begin position="107"/>
        <end position="127"/>
    </location>
</feature>
<dbReference type="Pfam" id="PF00520">
    <property type="entry name" value="Ion_trans"/>
    <property type="match status" value="1"/>
</dbReference>
<dbReference type="SUPFAM" id="SSF51206">
    <property type="entry name" value="cAMP-binding domain-like"/>
    <property type="match status" value="1"/>
</dbReference>
<dbReference type="PROSITE" id="PS50042">
    <property type="entry name" value="CNMP_BINDING_3"/>
    <property type="match status" value="1"/>
</dbReference>
<dbReference type="STRING" id="947166.A0A1D1W5Z5"/>
<dbReference type="Gene3D" id="2.60.120.10">
    <property type="entry name" value="Jelly Rolls"/>
    <property type="match status" value="1"/>
</dbReference>
<dbReference type="InterPro" id="IPR005821">
    <property type="entry name" value="Ion_trans_dom"/>
</dbReference>
<evidence type="ECO:0000256" key="7">
    <source>
        <dbReference type="ARBA" id="ARBA00023286"/>
    </source>
</evidence>
<evidence type="ECO:0000259" key="10">
    <source>
        <dbReference type="PROSITE" id="PS50042"/>
    </source>
</evidence>
<keyword evidence="5" id="KW-0406">Ion transport</keyword>
<feature type="transmembrane region" description="Helical" evidence="9">
    <location>
        <begin position="344"/>
        <end position="367"/>
    </location>
</feature>
<organism evidence="11 12">
    <name type="scientific">Ramazzottius varieornatus</name>
    <name type="common">Water bear</name>
    <name type="synonym">Tardigrade</name>
    <dbReference type="NCBI Taxonomy" id="947166"/>
    <lineage>
        <taxon>Eukaryota</taxon>
        <taxon>Metazoa</taxon>
        <taxon>Ecdysozoa</taxon>
        <taxon>Tardigrada</taxon>
        <taxon>Eutardigrada</taxon>
        <taxon>Parachela</taxon>
        <taxon>Hypsibioidea</taxon>
        <taxon>Ramazzottiidae</taxon>
        <taxon>Ramazzottius</taxon>
    </lineage>
</organism>
<dbReference type="PRINTS" id="PR01463">
    <property type="entry name" value="EAGCHANLFMLY"/>
</dbReference>
<evidence type="ECO:0000256" key="8">
    <source>
        <dbReference type="ARBA" id="ARBA00023303"/>
    </source>
</evidence>
<dbReference type="CDD" id="cd00038">
    <property type="entry name" value="CAP_ED"/>
    <property type="match status" value="1"/>
</dbReference>
<keyword evidence="6 9" id="KW-0472">Membrane</keyword>
<keyword evidence="12" id="KW-1185">Reference proteome</keyword>
<dbReference type="PANTHER" id="PTHR45638:SF19">
    <property type="entry name" value="CYCLIC NUCLEOTIDE-BINDING DOMAIN-CONTAINING PROTEIN"/>
    <property type="match status" value="1"/>
</dbReference>
<dbReference type="Proteomes" id="UP000186922">
    <property type="component" value="Unassembled WGS sequence"/>
</dbReference>
<dbReference type="EMBL" id="BDGG01000015">
    <property type="protein sequence ID" value="GAV07608.1"/>
    <property type="molecule type" value="Genomic_DNA"/>
</dbReference>
<proteinExistence type="predicted"/>
<feature type="transmembrane region" description="Helical" evidence="9">
    <location>
        <begin position="758"/>
        <end position="784"/>
    </location>
</feature>
<evidence type="ECO:0000313" key="12">
    <source>
        <dbReference type="Proteomes" id="UP000186922"/>
    </source>
</evidence>
<comment type="caution">
    <text evidence="11">The sequence shown here is derived from an EMBL/GenBank/DDBJ whole genome shotgun (WGS) entry which is preliminary data.</text>
</comment>
<accession>A0A1D1W5Z5</accession>
<dbReference type="InterPro" id="IPR003938">
    <property type="entry name" value="K_chnl_volt-dep_EAG/ELK/ERG"/>
</dbReference>
<feature type="transmembrane region" description="Helical" evidence="9">
    <location>
        <begin position="649"/>
        <end position="670"/>
    </location>
</feature>
<dbReference type="SUPFAM" id="SSF81324">
    <property type="entry name" value="Voltage-gated potassium channels"/>
    <property type="match status" value="2"/>
</dbReference>
<evidence type="ECO:0000256" key="2">
    <source>
        <dbReference type="ARBA" id="ARBA00022448"/>
    </source>
</evidence>
<evidence type="ECO:0000256" key="1">
    <source>
        <dbReference type="ARBA" id="ARBA00004141"/>
    </source>
</evidence>
<dbReference type="GO" id="GO:0016020">
    <property type="term" value="C:membrane"/>
    <property type="evidence" value="ECO:0007669"/>
    <property type="project" value="UniProtKB-SubCell"/>
</dbReference>
<comment type="subcellular location">
    <subcellularLocation>
        <location evidence="1">Membrane</location>
        <topology evidence="1">Multi-pass membrane protein</topology>
    </subcellularLocation>
</comment>
<keyword evidence="2" id="KW-0813">Transport</keyword>